<organism evidence="1 2">
    <name type="scientific">Agaribacter flavus</name>
    <dbReference type="NCBI Taxonomy" id="1902781"/>
    <lineage>
        <taxon>Bacteria</taxon>
        <taxon>Pseudomonadati</taxon>
        <taxon>Pseudomonadota</taxon>
        <taxon>Gammaproteobacteria</taxon>
        <taxon>Alteromonadales</taxon>
        <taxon>Alteromonadaceae</taxon>
        <taxon>Agaribacter</taxon>
    </lineage>
</organism>
<gene>
    <name evidence="1" type="ORF">ACFOHL_06430</name>
</gene>
<dbReference type="Pfam" id="PF11736">
    <property type="entry name" value="DUF3299"/>
    <property type="match status" value="1"/>
</dbReference>
<sequence>MTTILAFSSFAKNASTSDYQELEWIALMPPDDLQALLNPPEHLLDIQDGSALDSVDALVKQEFEDEKSKRFQQALVSTEVVETYKDKAIRIPGFVVPLESNEAQRVIEFFIVPYFGACLHMPPPPPNQIIHVKHEEGIELESIQDAFWFEGTLSIETVENDLGTSAYQLSLDNLLPFRG</sequence>
<evidence type="ECO:0000313" key="1">
    <source>
        <dbReference type="EMBL" id="MFC3121251.1"/>
    </source>
</evidence>
<dbReference type="InterPro" id="IPR021727">
    <property type="entry name" value="DUF3299"/>
</dbReference>
<evidence type="ECO:0000313" key="2">
    <source>
        <dbReference type="Proteomes" id="UP001595478"/>
    </source>
</evidence>
<proteinExistence type="predicted"/>
<keyword evidence="2" id="KW-1185">Reference proteome</keyword>
<dbReference type="Proteomes" id="UP001595478">
    <property type="component" value="Unassembled WGS sequence"/>
</dbReference>
<reference evidence="2" key="1">
    <citation type="journal article" date="2019" name="Int. J. Syst. Evol. Microbiol.">
        <title>The Global Catalogue of Microorganisms (GCM) 10K type strain sequencing project: providing services to taxonomists for standard genome sequencing and annotation.</title>
        <authorList>
            <consortium name="The Broad Institute Genomics Platform"/>
            <consortium name="The Broad Institute Genome Sequencing Center for Infectious Disease"/>
            <person name="Wu L."/>
            <person name="Ma J."/>
        </authorList>
    </citation>
    <scope>NUCLEOTIDE SEQUENCE [LARGE SCALE GENOMIC DNA]</scope>
    <source>
        <strain evidence="2">KCTC 52473</strain>
    </source>
</reference>
<dbReference type="RefSeq" id="WP_376919385.1">
    <property type="nucleotide sequence ID" value="NZ_JBHRSW010000007.1"/>
</dbReference>
<protein>
    <submittedName>
        <fullName evidence="1">DUF3299 domain-containing protein</fullName>
    </submittedName>
</protein>
<accession>A0ABV7FPQ6</accession>
<comment type="caution">
    <text evidence="1">The sequence shown here is derived from an EMBL/GenBank/DDBJ whole genome shotgun (WGS) entry which is preliminary data.</text>
</comment>
<dbReference type="EMBL" id="JBHRSW010000007">
    <property type="protein sequence ID" value="MFC3121251.1"/>
    <property type="molecule type" value="Genomic_DNA"/>
</dbReference>
<dbReference type="Gene3D" id="2.40.50.870">
    <property type="entry name" value="Protein of unknown function (DUF3299)"/>
    <property type="match status" value="1"/>
</dbReference>
<name>A0ABV7FPQ6_9ALTE</name>